<organism evidence="1 2">
    <name type="scientific">Blastopirellula marina</name>
    <dbReference type="NCBI Taxonomy" id="124"/>
    <lineage>
        <taxon>Bacteria</taxon>
        <taxon>Pseudomonadati</taxon>
        <taxon>Planctomycetota</taxon>
        <taxon>Planctomycetia</taxon>
        <taxon>Pirellulales</taxon>
        <taxon>Pirellulaceae</taxon>
        <taxon>Blastopirellula</taxon>
    </lineage>
</organism>
<evidence type="ECO:0000313" key="1">
    <source>
        <dbReference type="EMBL" id="PQO40202.1"/>
    </source>
</evidence>
<dbReference type="OrthoDB" id="9929264at2"/>
<dbReference type="Proteomes" id="UP000239388">
    <property type="component" value="Unassembled WGS sequence"/>
</dbReference>
<proteinExistence type="predicted"/>
<dbReference type="AlphaFoldDB" id="A0A2S8G6X4"/>
<comment type="caution">
    <text evidence="1">The sequence shown here is derived from an EMBL/GenBank/DDBJ whole genome shotgun (WGS) entry which is preliminary data.</text>
</comment>
<name>A0A2S8G6X4_9BACT</name>
<sequence>MSETRQNVLIGLALLLVVGAGFFGYQTLSKLERVVGAAERTEAKLDRIVAATAPLGKAAVEKGTLVLENIDEKDLGAAATGGIKEIGVSAKRKLSELIDKIDADSDGVEVQIKMEDK</sequence>
<gene>
    <name evidence="1" type="ORF">C5Y98_06255</name>
</gene>
<evidence type="ECO:0000313" key="2">
    <source>
        <dbReference type="Proteomes" id="UP000239388"/>
    </source>
</evidence>
<protein>
    <submittedName>
        <fullName evidence="1">Uncharacterized protein</fullName>
    </submittedName>
</protein>
<accession>A0A2S8G6X4</accession>
<dbReference type="EMBL" id="PUIB01000009">
    <property type="protein sequence ID" value="PQO40202.1"/>
    <property type="molecule type" value="Genomic_DNA"/>
</dbReference>
<dbReference type="RefSeq" id="WP_105352572.1">
    <property type="nucleotide sequence ID" value="NZ_PUIB01000009.1"/>
</dbReference>
<reference evidence="1 2" key="1">
    <citation type="submission" date="2018-02" db="EMBL/GenBank/DDBJ databases">
        <title>Comparative genomes isolates from brazilian mangrove.</title>
        <authorList>
            <person name="Araujo J.E."/>
            <person name="Taketani R.G."/>
            <person name="Silva M.C.P."/>
            <person name="Loureco M.V."/>
            <person name="Andreote F.D."/>
        </authorList>
    </citation>
    <scope>NUCLEOTIDE SEQUENCE [LARGE SCALE GENOMIC DNA]</scope>
    <source>
        <strain evidence="1 2">NAP PRIS-MGV</strain>
    </source>
</reference>